<sequence>MNEALGYDFNTVEFAVRDGIPYAIDFCNPAPDADKNSVGEENFAWIVEHAAKLAIEKANEYVPGKPNISWGTFVKDSVK</sequence>
<evidence type="ECO:0000313" key="2">
    <source>
        <dbReference type="Proteomes" id="UP000250242"/>
    </source>
</evidence>
<proteinExistence type="predicted"/>
<name>A0A2X1WLM1_9BURK</name>
<organism evidence="1 2">
    <name type="scientific">Oligella urethralis</name>
    <dbReference type="NCBI Taxonomy" id="90245"/>
    <lineage>
        <taxon>Bacteria</taxon>
        <taxon>Pseudomonadati</taxon>
        <taxon>Pseudomonadota</taxon>
        <taxon>Betaproteobacteria</taxon>
        <taxon>Burkholderiales</taxon>
        <taxon>Alcaligenaceae</taxon>
        <taxon>Oligella</taxon>
    </lineage>
</organism>
<dbReference type="Proteomes" id="UP000250242">
    <property type="component" value="Unassembled WGS sequence"/>
</dbReference>
<reference evidence="1 2" key="1">
    <citation type="submission" date="2018-06" db="EMBL/GenBank/DDBJ databases">
        <authorList>
            <consortium name="Pathogen Informatics"/>
            <person name="Doyle S."/>
        </authorList>
    </citation>
    <scope>NUCLEOTIDE SEQUENCE [LARGE SCALE GENOMIC DNA]</scope>
    <source>
        <strain evidence="1 2">NCTC11009</strain>
    </source>
</reference>
<dbReference type="AlphaFoldDB" id="A0A2X1WLM1"/>
<gene>
    <name evidence="1" type="ORF">NCTC11009_02718</name>
</gene>
<evidence type="ECO:0000313" key="1">
    <source>
        <dbReference type="EMBL" id="SPY31736.1"/>
    </source>
</evidence>
<protein>
    <submittedName>
        <fullName evidence="1">Uncharacterized protein</fullName>
    </submittedName>
</protein>
<accession>A0A2X1WLM1</accession>
<dbReference type="EMBL" id="UATH01000013">
    <property type="protein sequence ID" value="SPY31736.1"/>
    <property type="molecule type" value="Genomic_DNA"/>
</dbReference>